<proteinExistence type="predicted"/>
<dbReference type="HOGENOM" id="CLU_2707220_0_0_1"/>
<reference evidence="2" key="1">
    <citation type="journal article" date="2012" name="Nature">
        <title>The oyster genome reveals stress adaptation and complexity of shell formation.</title>
        <authorList>
            <person name="Zhang G."/>
            <person name="Fang X."/>
            <person name="Guo X."/>
            <person name="Li L."/>
            <person name="Luo R."/>
            <person name="Xu F."/>
            <person name="Yang P."/>
            <person name="Zhang L."/>
            <person name="Wang X."/>
            <person name="Qi H."/>
            <person name="Xiong Z."/>
            <person name="Que H."/>
            <person name="Xie Y."/>
            <person name="Holland P.W."/>
            <person name="Paps J."/>
            <person name="Zhu Y."/>
            <person name="Wu F."/>
            <person name="Chen Y."/>
            <person name="Wang J."/>
            <person name="Peng C."/>
            <person name="Meng J."/>
            <person name="Yang L."/>
            <person name="Liu J."/>
            <person name="Wen B."/>
            <person name="Zhang N."/>
            <person name="Huang Z."/>
            <person name="Zhu Q."/>
            <person name="Feng Y."/>
            <person name="Mount A."/>
            <person name="Hedgecock D."/>
            <person name="Xu Z."/>
            <person name="Liu Y."/>
            <person name="Domazet-Loso T."/>
            <person name="Du Y."/>
            <person name="Sun X."/>
            <person name="Zhang S."/>
            <person name="Liu B."/>
            <person name="Cheng P."/>
            <person name="Jiang X."/>
            <person name="Li J."/>
            <person name="Fan D."/>
            <person name="Wang W."/>
            <person name="Fu W."/>
            <person name="Wang T."/>
            <person name="Wang B."/>
            <person name="Zhang J."/>
            <person name="Peng Z."/>
            <person name="Li Y."/>
            <person name="Li N."/>
            <person name="Wang J."/>
            <person name="Chen M."/>
            <person name="He Y."/>
            <person name="Tan F."/>
            <person name="Song X."/>
            <person name="Zheng Q."/>
            <person name="Huang R."/>
            <person name="Yang H."/>
            <person name="Du X."/>
            <person name="Chen L."/>
            <person name="Yang M."/>
            <person name="Gaffney P.M."/>
            <person name="Wang S."/>
            <person name="Luo L."/>
            <person name="She Z."/>
            <person name="Ming Y."/>
            <person name="Huang W."/>
            <person name="Zhang S."/>
            <person name="Huang B."/>
            <person name="Zhang Y."/>
            <person name="Qu T."/>
            <person name="Ni P."/>
            <person name="Miao G."/>
            <person name="Wang J."/>
            <person name="Wang Q."/>
            <person name="Steinberg C.E."/>
            <person name="Wang H."/>
            <person name="Li N."/>
            <person name="Qian L."/>
            <person name="Zhang G."/>
            <person name="Li Y."/>
            <person name="Yang H."/>
            <person name="Liu X."/>
            <person name="Wang J."/>
            <person name="Yin Y."/>
            <person name="Wang J."/>
        </authorList>
    </citation>
    <scope>NUCLEOTIDE SEQUENCE [LARGE SCALE GENOMIC DNA]</scope>
    <source>
        <strain evidence="2">05x7-T-G4-1.051#20</strain>
    </source>
</reference>
<dbReference type="AlphaFoldDB" id="K1RUC1"/>
<feature type="compositionally biased region" description="Acidic residues" evidence="1">
    <location>
        <begin position="46"/>
        <end position="63"/>
    </location>
</feature>
<organism evidence="2">
    <name type="scientific">Magallana gigas</name>
    <name type="common">Pacific oyster</name>
    <name type="synonym">Crassostrea gigas</name>
    <dbReference type="NCBI Taxonomy" id="29159"/>
    <lineage>
        <taxon>Eukaryota</taxon>
        <taxon>Metazoa</taxon>
        <taxon>Spiralia</taxon>
        <taxon>Lophotrochozoa</taxon>
        <taxon>Mollusca</taxon>
        <taxon>Bivalvia</taxon>
        <taxon>Autobranchia</taxon>
        <taxon>Pteriomorphia</taxon>
        <taxon>Ostreida</taxon>
        <taxon>Ostreoidea</taxon>
        <taxon>Ostreidae</taxon>
        <taxon>Magallana</taxon>
    </lineage>
</organism>
<evidence type="ECO:0000256" key="1">
    <source>
        <dbReference type="SAM" id="MobiDB-lite"/>
    </source>
</evidence>
<evidence type="ECO:0000313" key="2">
    <source>
        <dbReference type="EMBL" id="EKC38276.1"/>
    </source>
</evidence>
<name>K1RUC1_MAGGI</name>
<feature type="region of interest" description="Disordered" evidence="1">
    <location>
        <begin position="46"/>
        <end position="73"/>
    </location>
</feature>
<sequence>MKRMFTRKGREYAHIVRQIDQMKIAALEFAYMKLKRNLNMPQTLIVEDDSENAQPVDEEDVVPDVDALKQETQ</sequence>
<dbReference type="InParanoid" id="K1RUC1"/>
<protein>
    <submittedName>
        <fullName evidence="2">Uncharacterized protein</fullName>
    </submittedName>
</protein>
<dbReference type="EMBL" id="JH816193">
    <property type="protein sequence ID" value="EKC38276.1"/>
    <property type="molecule type" value="Genomic_DNA"/>
</dbReference>
<gene>
    <name evidence="2" type="ORF">CGI_10022602</name>
</gene>
<accession>K1RUC1</accession>